<evidence type="ECO:0000259" key="9">
    <source>
        <dbReference type="SMART" id="SM01097"/>
    </source>
</evidence>
<feature type="binding site" evidence="8">
    <location>
        <position position="286"/>
    </location>
    <ligand>
        <name>L-glutamine</name>
        <dbReference type="ChEBI" id="CHEBI:58359"/>
    </ligand>
</feature>
<organism evidence="10 11">
    <name type="scientific">Clostridium cellulovorans (strain ATCC 35296 / DSM 3052 / OCM 3 / 743B)</name>
    <dbReference type="NCBI Taxonomy" id="573061"/>
    <lineage>
        <taxon>Bacteria</taxon>
        <taxon>Bacillati</taxon>
        <taxon>Bacillota</taxon>
        <taxon>Clostridia</taxon>
        <taxon>Eubacteriales</taxon>
        <taxon>Clostridiaceae</taxon>
        <taxon>Clostridium</taxon>
    </lineage>
</organism>
<dbReference type="GO" id="GO:0004359">
    <property type="term" value="F:glutaminase activity"/>
    <property type="evidence" value="ECO:0007669"/>
    <property type="project" value="RHEA"/>
</dbReference>
<dbReference type="UniPathway" id="UPA00070">
    <property type="reaction ID" value="UER00115"/>
</dbReference>
<dbReference type="NCBIfam" id="TIGR01368">
    <property type="entry name" value="CPSaseIIsmall"/>
    <property type="match status" value="1"/>
</dbReference>
<dbReference type="PRINTS" id="PR00099">
    <property type="entry name" value="CPSGATASE"/>
</dbReference>
<protein>
    <recommendedName>
        <fullName evidence="8">Carbamoyl phosphate synthase small chain</fullName>
        <ecNumber evidence="8">6.3.5.5</ecNumber>
    </recommendedName>
    <alternativeName>
        <fullName evidence="8">Carbamoyl phosphate synthetase glutamine chain</fullName>
    </alternativeName>
</protein>
<feature type="active site" evidence="8">
    <location>
        <position position="330"/>
    </location>
</feature>
<feature type="binding site" evidence="8">
    <location>
        <position position="245"/>
    </location>
    <ligand>
        <name>L-glutamine</name>
        <dbReference type="ChEBI" id="CHEBI:58359"/>
    </ligand>
</feature>
<comment type="catalytic activity">
    <reaction evidence="7 8">
        <text>hydrogencarbonate + L-glutamine + 2 ATP + H2O = carbamoyl phosphate + L-glutamate + 2 ADP + phosphate + 2 H(+)</text>
        <dbReference type="Rhea" id="RHEA:18633"/>
        <dbReference type="ChEBI" id="CHEBI:15377"/>
        <dbReference type="ChEBI" id="CHEBI:15378"/>
        <dbReference type="ChEBI" id="CHEBI:17544"/>
        <dbReference type="ChEBI" id="CHEBI:29985"/>
        <dbReference type="ChEBI" id="CHEBI:30616"/>
        <dbReference type="ChEBI" id="CHEBI:43474"/>
        <dbReference type="ChEBI" id="CHEBI:58228"/>
        <dbReference type="ChEBI" id="CHEBI:58359"/>
        <dbReference type="ChEBI" id="CHEBI:456216"/>
        <dbReference type="EC" id="6.3.5.5"/>
    </reaction>
</comment>
<feature type="active site" evidence="8">
    <location>
        <position position="328"/>
    </location>
</feature>
<dbReference type="GO" id="GO:0005524">
    <property type="term" value="F:ATP binding"/>
    <property type="evidence" value="ECO:0007669"/>
    <property type="project" value="UniProtKB-UniRule"/>
</dbReference>
<comment type="pathway">
    <text evidence="1 8">Amino-acid biosynthesis; L-arginine biosynthesis; carbamoyl phosphate from bicarbonate: step 1/1.</text>
</comment>
<dbReference type="NCBIfam" id="NF009475">
    <property type="entry name" value="PRK12838.1"/>
    <property type="match status" value="1"/>
</dbReference>
<dbReference type="InterPro" id="IPR002474">
    <property type="entry name" value="CarbamoylP_synth_ssu_N"/>
</dbReference>
<keyword evidence="6 8" id="KW-0315">Glutamine amidotransferase</keyword>
<dbReference type="PANTHER" id="PTHR43418">
    <property type="entry name" value="MULTIFUNCTIONAL TRYPTOPHAN BIOSYNTHESIS PROTEIN-RELATED"/>
    <property type="match status" value="1"/>
</dbReference>
<dbReference type="UniPathway" id="UPA00068">
    <property type="reaction ID" value="UER00171"/>
</dbReference>
<keyword evidence="3 8" id="KW-0436">Ligase</keyword>
<evidence type="ECO:0000256" key="8">
    <source>
        <dbReference type="HAMAP-Rule" id="MF_01209"/>
    </source>
</evidence>
<keyword evidence="4 8" id="KW-0547">Nucleotide-binding</keyword>
<feature type="binding site" evidence="8">
    <location>
        <position position="48"/>
    </location>
    <ligand>
        <name>L-glutamine</name>
        <dbReference type="ChEBI" id="CHEBI:58359"/>
    </ligand>
</feature>
<dbReference type="RefSeq" id="WP_010074056.1">
    <property type="nucleotide sequence ID" value="NC_014393.1"/>
</dbReference>
<evidence type="ECO:0000256" key="6">
    <source>
        <dbReference type="ARBA" id="ARBA00022962"/>
    </source>
</evidence>
<reference evidence="10 11" key="1">
    <citation type="submission" date="2010-08" db="EMBL/GenBank/DDBJ databases">
        <title>Complete sequence of Clostridium cellulovorans 743B.</title>
        <authorList>
            <consortium name="US DOE Joint Genome Institute"/>
            <person name="Lucas S."/>
            <person name="Copeland A."/>
            <person name="Lapidus A."/>
            <person name="Cheng J.-F."/>
            <person name="Bruce D."/>
            <person name="Goodwin L."/>
            <person name="Pitluck S."/>
            <person name="Chertkov O."/>
            <person name="Detter J.C."/>
            <person name="Han C."/>
            <person name="Tapia R."/>
            <person name="Land M."/>
            <person name="Hauser L."/>
            <person name="Chang Y.-J."/>
            <person name="Jeffries C."/>
            <person name="Kyrpides N."/>
            <person name="Ivanova N."/>
            <person name="Mikhailova N."/>
            <person name="Hemme C.L."/>
            <person name="Woyke T."/>
        </authorList>
    </citation>
    <scope>NUCLEOTIDE SEQUENCE [LARGE SCALE GENOMIC DNA]</scope>
    <source>
        <strain evidence="11">ATCC 35296 / DSM 3052 / OCM 3 / 743B</strain>
    </source>
</reference>
<feature type="binding site" evidence="8">
    <location>
        <position position="288"/>
    </location>
    <ligand>
        <name>L-glutamine</name>
        <dbReference type="ChEBI" id="CHEBI:58359"/>
    </ligand>
</feature>
<gene>
    <name evidence="8" type="primary">carA</name>
    <name evidence="10" type="ordered locus">Clocel_4044</name>
</gene>
<dbReference type="GO" id="GO:0006526">
    <property type="term" value="P:L-arginine biosynthetic process"/>
    <property type="evidence" value="ECO:0007669"/>
    <property type="project" value="UniProtKB-UniRule"/>
</dbReference>
<dbReference type="PANTHER" id="PTHR43418:SF7">
    <property type="entry name" value="CARBAMOYL-PHOSPHATE SYNTHASE SMALL CHAIN"/>
    <property type="match status" value="1"/>
</dbReference>
<comment type="similarity">
    <text evidence="2 8">Belongs to the CarA family.</text>
</comment>
<dbReference type="SUPFAM" id="SSF52317">
    <property type="entry name" value="Class I glutamine amidotransferase-like"/>
    <property type="match status" value="1"/>
</dbReference>
<dbReference type="HAMAP" id="MF_01209">
    <property type="entry name" value="CPSase_S_chain"/>
    <property type="match status" value="1"/>
</dbReference>
<dbReference type="EMBL" id="CP002160">
    <property type="protein sequence ID" value="ADL53707.1"/>
    <property type="molecule type" value="Genomic_DNA"/>
</dbReference>
<feature type="binding site" evidence="8">
    <location>
        <position position="217"/>
    </location>
    <ligand>
        <name>L-glutamine</name>
        <dbReference type="ChEBI" id="CHEBI:58359"/>
    </ligand>
</feature>
<feature type="domain" description="Carbamoyl-phosphate synthase small subunit N-terminal" evidence="9">
    <location>
        <begin position="1"/>
        <end position="129"/>
    </location>
</feature>
<feature type="region of interest" description="CPSase" evidence="8">
    <location>
        <begin position="1"/>
        <end position="168"/>
    </location>
</feature>
<dbReference type="GO" id="GO:0004088">
    <property type="term" value="F:carbamoyl-phosphate synthase (glutamine-hydrolyzing) activity"/>
    <property type="evidence" value="ECO:0007669"/>
    <property type="project" value="UniProtKB-UniRule"/>
</dbReference>
<dbReference type="GO" id="GO:0006207">
    <property type="term" value="P:'de novo' pyrimidine nucleobase biosynthetic process"/>
    <property type="evidence" value="ECO:0007669"/>
    <property type="project" value="InterPro"/>
</dbReference>
<dbReference type="GO" id="GO:0006541">
    <property type="term" value="P:glutamine metabolic process"/>
    <property type="evidence" value="ECO:0007669"/>
    <property type="project" value="InterPro"/>
</dbReference>
<dbReference type="Gene3D" id="3.50.30.20">
    <property type="entry name" value="Carbamoyl-phosphate synthase small subunit, N-terminal domain"/>
    <property type="match status" value="1"/>
</dbReference>
<dbReference type="InterPro" id="IPR006274">
    <property type="entry name" value="CarbamoylP_synth_ssu"/>
</dbReference>
<dbReference type="SUPFAM" id="SSF52021">
    <property type="entry name" value="Carbamoyl phosphate synthetase, small subunit N-terminal domain"/>
    <property type="match status" value="1"/>
</dbReference>
<evidence type="ECO:0000256" key="1">
    <source>
        <dbReference type="ARBA" id="ARBA00005077"/>
    </source>
</evidence>
<evidence type="ECO:0000313" key="10">
    <source>
        <dbReference type="EMBL" id="ADL53707.1"/>
    </source>
</evidence>
<evidence type="ECO:0000313" key="11">
    <source>
        <dbReference type="Proteomes" id="UP000002730"/>
    </source>
</evidence>
<dbReference type="EC" id="6.3.5.5" evidence="8"/>
<evidence type="ECO:0000256" key="5">
    <source>
        <dbReference type="ARBA" id="ARBA00022840"/>
    </source>
</evidence>
<dbReference type="AlphaFoldDB" id="D9SLS0"/>
<dbReference type="GO" id="GO:0044205">
    <property type="term" value="P:'de novo' UMP biosynthetic process"/>
    <property type="evidence" value="ECO:0007669"/>
    <property type="project" value="UniProtKB-UniRule"/>
</dbReference>
<sequence length="361" mass="40015">MEGMLVLENGSVYNGRFLVEPKGDGPVVGEVVFNTSMTGYQEILTDPSYCGQIITLTYPLIGNYGVHEIFNESKKVHASGFIVNQIFECEDNGIVEFLKEREIPVFAGIDTRKLVKEIREQGTLKGYFISKENKDDIDFNNSNGVFGSEVDSVSTKEIYTLKCENPMYDVVLVDFGFKASIATELLKRNCNVTVVPFDTDADTIMSFNPQGILLSNGPGDPKDIVEETSFIKELLGEVPIMGICLGHQLLALHLGGDTFKLKYGHRGGNHPVQDIASKKVWITSQNHGYSVDPSSLPKNVKITHINLNDGTVEGLSCEEYSAFSVQFHPEASPGPKEGEEFFNDFIELIEKGAYIYEKIRA</sequence>
<keyword evidence="8" id="KW-0028">Amino-acid biosynthesis</keyword>
<name>D9SLS0_CLOC7</name>
<dbReference type="PRINTS" id="PR00096">
    <property type="entry name" value="GATASE"/>
</dbReference>
<dbReference type="Pfam" id="PF00988">
    <property type="entry name" value="CPSase_sm_chain"/>
    <property type="match status" value="1"/>
</dbReference>
<evidence type="ECO:0000256" key="3">
    <source>
        <dbReference type="ARBA" id="ARBA00022598"/>
    </source>
</evidence>
<dbReference type="CDD" id="cd01744">
    <property type="entry name" value="GATase1_CPSase"/>
    <property type="match status" value="1"/>
</dbReference>
<dbReference type="PROSITE" id="PS51273">
    <property type="entry name" value="GATASE_TYPE_1"/>
    <property type="match status" value="1"/>
</dbReference>
<keyword evidence="5 8" id="KW-0067">ATP-binding</keyword>
<dbReference type="KEGG" id="ccb:Clocel_4044"/>
<comment type="subunit">
    <text evidence="8">Composed of two chains; the small (or glutamine) chain promotes the hydrolysis of glutamine to ammonia, which is used by the large (or ammonia) chain to synthesize carbamoyl phosphate. Tetramer of heterodimers (alpha,beta)4.</text>
</comment>
<keyword evidence="8" id="KW-0055">Arginine biosynthesis</keyword>
<feature type="active site" description="Nucleophile" evidence="8">
    <location>
        <position position="244"/>
    </location>
</feature>
<dbReference type="InterPro" id="IPR017926">
    <property type="entry name" value="GATASE"/>
</dbReference>
<feature type="binding site" evidence="8">
    <location>
        <position position="289"/>
    </location>
    <ligand>
        <name>L-glutamine</name>
        <dbReference type="ChEBI" id="CHEBI:58359"/>
    </ligand>
</feature>
<comment type="pathway">
    <text evidence="8">Pyrimidine metabolism; UMP biosynthesis via de novo pathway; (S)-dihydroorotate from bicarbonate: step 1/3.</text>
</comment>
<evidence type="ECO:0000256" key="7">
    <source>
        <dbReference type="ARBA" id="ARBA00048816"/>
    </source>
</evidence>
<dbReference type="InterPro" id="IPR036480">
    <property type="entry name" value="CarbP_synth_ssu_N_sf"/>
</dbReference>
<dbReference type="STRING" id="573061.Clocel_4044"/>
<dbReference type="eggNOG" id="COG0505">
    <property type="taxonomic scope" value="Bacteria"/>
</dbReference>
<keyword evidence="11" id="KW-1185">Reference proteome</keyword>
<dbReference type="InterPro" id="IPR035686">
    <property type="entry name" value="CPSase_GATase1"/>
</dbReference>
<dbReference type="Gene3D" id="3.40.50.880">
    <property type="match status" value="1"/>
</dbReference>
<dbReference type="InterPro" id="IPR050472">
    <property type="entry name" value="Anth_synth/Amidotransfase"/>
</dbReference>
<proteinExistence type="inferred from homology"/>
<feature type="binding site" evidence="8">
    <location>
        <position position="219"/>
    </location>
    <ligand>
        <name>L-glutamine</name>
        <dbReference type="ChEBI" id="CHEBI:58359"/>
    </ligand>
</feature>
<comment type="catalytic activity">
    <reaction evidence="8">
        <text>L-glutamine + H2O = L-glutamate + NH4(+)</text>
        <dbReference type="Rhea" id="RHEA:15889"/>
        <dbReference type="ChEBI" id="CHEBI:15377"/>
        <dbReference type="ChEBI" id="CHEBI:28938"/>
        <dbReference type="ChEBI" id="CHEBI:29985"/>
        <dbReference type="ChEBI" id="CHEBI:58359"/>
    </reaction>
</comment>
<dbReference type="Pfam" id="PF00117">
    <property type="entry name" value="GATase"/>
    <property type="match status" value="1"/>
</dbReference>
<dbReference type="OrthoDB" id="9804328at2"/>
<evidence type="ECO:0000256" key="2">
    <source>
        <dbReference type="ARBA" id="ARBA00007800"/>
    </source>
</evidence>
<dbReference type="SMART" id="SM01097">
    <property type="entry name" value="CPSase_sm_chain"/>
    <property type="match status" value="1"/>
</dbReference>
<keyword evidence="8" id="KW-0665">Pyrimidine biosynthesis</keyword>
<evidence type="ECO:0000256" key="4">
    <source>
        <dbReference type="ARBA" id="ARBA00022741"/>
    </source>
</evidence>
<dbReference type="InterPro" id="IPR029062">
    <property type="entry name" value="Class_I_gatase-like"/>
</dbReference>
<dbReference type="PRINTS" id="PR00097">
    <property type="entry name" value="ANTSNTHASEII"/>
</dbReference>
<dbReference type="Proteomes" id="UP000002730">
    <property type="component" value="Chromosome"/>
</dbReference>
<feature type="binding site" evidence="8">
    <location>
        <position position="248"/>
    </location>
    <ligand>
        <name>L-glutamine</name>
        <dbReference type="ChEBI" id="CHEBI:58359"/>
    </ligand>
</feature>
<accession>D9SLS0</accession>
<comment type="function">
    <text evidence="8">Small subunit of the glutamine-dependent carbamoyl phosphate synthetase (CPSase). CPSase catalyzes the formation of carbamoyl phosphate from the ammonia moiety of glutamine, carbonate, and phosphate donated by ATP, constituting the first step of 2 biosynthetic pathways, one leading to arginine and/or urea and the other to pyrimidine nucleotides. The small subunit (glutamine amidotransferase) binds and cleaves glutamine to supply the large subunit with the substrate ammonia.</text>
</comment>
<dbReference type="HOGENOM" id="CLU_035901_2_1_9"/>